<dbReference type="Pfam" id="PF20151">
    <property type="entry name" value="DUF6533"/>
    <property type="match status" value="1"/>
</dbReference>
<feature type="transmembrane region" description="Helical" evidence="1">
    <location>
        <begin position="61"/>
        <end position="84"/>
    </location>
</feature>
<name>A0A371DFB5_9APHY</name>
<evidence type="ECO:0000313" key="4">
    <source>
        <dbReference type="Proteomes" id="UP000256964"/>
    </source>
</evidence>
<protein>
    <recommendedName>
        <fullName evidence="2">DUF6533 domain-containing protein</fullName>
    </recommendedName>
</protein>
<feature type="transmembrane region" description="Helical" evidence="1">
    <location>
        <begin position="123"/>
        <end position="143"/>
    </location>
</feature>
<evidence type="ECO:0000259" key="2">
    <source>
        <dbReference type="Pfam" id="PF20151"/>
    </source>
</evidence>
<dbReference type="OrthoDB" id="2754491at2759"/>
<keyword evidence="1" id="KW-0472">Membrane</keyword>
<keyword evidence="4" id="KW-1185">Reference proteome</keyword>
<accession>A0A371DFB5</accession>
<dbReference type="Proteomes" id="UP000256964">
    <property type="component" value="Unassembled WGS sequence"/>
</dbReference>
<proteinExistence type="predicted"/>
<feature type="transmembrane region" description="Helical" evidence="1">
    <location>
        <begin position="234"/>
        <end position="254"/>
    </location>
</feature>
<evidence type="ECO:0000256" key="1">
    <source>
        <dbReference type="SAM" id="Phobius"/>
    </source>
</evidence>
<organism evidence="3 4">
    <name type="scientific">Lentinus brumalis</name>
    <dbReference type="NCBI Taxonomy" id="2498619"/>
    <lineage>
        <taxon>Eukaryota</taxon>
        <taxon>Fungi</taxon>
        <taxon>Dikarya</taxon>
        <taxon>Basidiomycota</taxon>
        <taxon>Agaricomycotina</taxon>
        <taxon>Agaricomycetes</taxon>
        <taxon>Polyporales</taxon>
        <taxon>Polyporaceae</taxon>
        <taxon>Lentinus</taxon>
    </lineage>
</organism>
<dbReference type="EMBL" id="KZ857395">
    <property type="protein sequence ID" value="RDX51234.1"/>
    <property type="molecule type" value="Genomic_DNA"/>
</dbReference>
<dbReference type="AlphaFoldDB" id="A0A371DFB5"/>
<evidence type="ECO:0000313" key="3">
    <source>
        <dbReference type="EMBL" id="RDX51234.1"/>
    </source>
</evidence>
<gene>
    <name evidence="3" type="ORF">OH76DRAFT_1481532</name>
</gene>
<reference evidence="3 4" key="1">
    <citation type="journal article" date="2018" name="Biotechnol. Biofuels">
        <title>Integrative visual omics of the white-rot fungus Polyporus brumalis exposes the biotechnological potential of its oxidative enzymes for delignifying raw plant biomass.</title>
        <authorList>
            <person name="Miyauchi S."/>
            <person name="Rancon A."/>
            <person name="Drula E."/>
            <person name="Hage H."/>
            <person name="Chaduli D."/>
            <person name="Favel A."/>
            <person name="Grisel S."/>
            <person name="Henrissat B."/>
            <person name="Herpoel-Gimbert I."/>
            <person name="Ruiz-Duenas F.J."/>
            <person name="Chevret D."/>
            <person name="Hainaut M."/>
            <person name="Lin J."/>
            <person name="Wang M."/>
            <person name="Pangilinan J."/>
            <person name="Lipzen A."/>
            <person name="Lesage-Meessen L."/>
            <person name="Navarro D."/>
            <person name="Riley R."/>
            <person name="Grigoriev I.V."/>
            <person name="Zhou S."/>
            <person name="Raouche S."/>
            <person name="Rosso M.N."/>
        </authorList>
    </citation>
    <scope>NUCLEOTIDE SEQUENCE [LARGE SCALE GENOMIC DNA]</scope>
    <source>
        <strain evidence="3 4">BRFM 1820</strain>
    </source>
</reference>
<dbReference type="InterPro" id="IPR045340">
    <property type="entry name" value="DUF6533"/>
</dbReference>
<feature type="transmembrane region" description="Helical" evidence="1">
    <location>
        <begin position="21"/>
        <end position="41"/>
    </location>
</feature>
<feature type="domain" description="DUF6533" evidence="2">
    <location>
        <begin position="27"/>
        <end position="69"/>
    </location>
</feature>
<sequence>MSSRSGTSAAGIMETYEGFIIDNRLGLGALAFLVYEYMITFEREVNLFWKSKMTGAVVLFLLNRYTVLVTSILAVSGIVVEFPASSCGRMAKVTNAFAMLQYIPWAAFSAIRVYALSNSSACMLLIFILSVAPAGAALVHLALGLTGEIDPVFGCIVFDPTTPDIGHNHNWVSHMSHPCRRTHHPHHLENDPAQEMDAQSFFEFREHPGVEWYIFDLLAFVSELLNRATDIGTLYFVTLLVLNLLHLIFTVVSVSAPFQAASYVILFIHPITGILVSRFLFDLQGANRQALHLDSKNGPMSFSTYMSDGSLSFARVIGSLGSSIPSTSMYSDGPDFDCASQTTEESTSSPTSSVVIHITRETTVELGSPDMSMLGLHSVPLAYDDDDAGVPYLHHARKVTFNDRVVVSGVQP</sequence>
<feature type="transmembrane region" description="Helical" evidence="1">
    <location>
        <begin position="260"/>
        <end position="281"/>
    </location>
</feature>
<keyword evidence="1" id="KW-0812">Transmembrane</keyword>
<feature type="transmembrane region" description="Helical" evidence="1">
    <location>
        <begin position="96"/>
        <end position="117"/>
    </location>
</feature>
<keyword evidence="1" id="KW-1133">Transmembrane helix</keyword>